<dbReference type="Proteomes" id="UP000267250">
    <property type="component" value="Chromosome"/>
</dbReference>
<organism evidence="3 4">
    <name type="scientific">Anoxybacter fermentans</name>
    <dbReference type="NCBI Taxonomy" id="1323375"/>
    <lineage>
        <taxon>Bacteria</taxon>
        <taxon>Bacillati</taxon>
        <taxon>Bacillota</taxon>
        <taxon>Clostridia</taxon>
        <taxon>Halanaerobiales</taxon>
        <taxon>Anoxybacter</taxon>
    </lineage>
</organism>
<keyword evidence="4" id="KW-1185">Reference proteome</keyword>
<feature type="domain" description="Sporulation protein YpeB PepSY1 and PepSY2" evidence="1">
    <location>
        <begin position="171"/>
        <end position="365"/>
    </location>
</feature>
<sequence length="441" mass="50888">MAFLLLVTGFWGYEQYKERQQLEIYLGNQYKESFFKLLDRIEDVTVLLGKSIVSNGQQRFVTLLSDIWRQAFAAQEQLNQLPISNATLMKTSKFLTQVGDYALALAKENLQERKVTDDQRAKLKSLREQAGNLSQALHNLESQINKGDITWSEVIRGTRRKIEKADEHLLSNNFKTLVEKNEPFPTLIYDGPFSDHIEQQKPKGLTGDMISKKKAREIVSDFVDYKDNPNLVIKDLAEVKGKIPAYQFSVQPDDNEKNHTTIDVSKKGGHVIWYMNPRNVGSRNISRIEALNKGEQFLNTRGYENMVPTYSWIEHNVLTVSYAYKQDDVIIYPDLIKLKIAMDNGQVIGFEALGYLMSHHKRELPKPEIKKEEIRELLGDRFDIESIRLALIPTPSLKEVLTWEARVRYEEETYLLYYDVKSGNEVNILKVIDTPEGTFTD</sequence>
<dbReference type="GO" id="GO:0009847">
    <property type="term" value="P:spore germination"/>
    <property type="evidence" value="ECO:0007669"/>
    <property type="project" value="InterPro"/>
</dbReference>
<proteinExistence type="predicted"/>
<dbReference type="InterPro" id="IPR048402">
    <property type="entry name" value="YpeB_N"/>
</dbReference>
<evidence type="ECO:0000259" key="2">
    <source>
        <dbReference type="Pfam" id="PF20769"/>
    </source>
</evidence>
<evidence type="ECO:0000313" key="3">
    <source>
        <dbReference type="EMBL" id="AZR74902.1"/>
    </source>
</evidence>
<dbReference type="Pfam" id="PF20769">
    <property type="entry name" value="YPEB_N"/>
    <property type="match status" value="1"/>
</dbReference>
<evidence type="ECO:0000313" key="4">
    <source>
        <dbReference type="Proteomes" id="UP000267250"/>
    </source>
</evidence>
<reference evidence="3 4" key="1">
    <citation type="submission" date="2016-07" db="EMBL/GenBank/DDBJ databases">
        <title>Genome and transcriptome analysis of iron-reducing fermentative bacteria Anoxybacter fermentans.</title>
        <authorList>
            <person name="Zeng X."/>
            <person name="Shao Z."/>
        </authorList>
    </citation>
    <scope>NUCLEOTIDE SEQUENCE [LARGE SCALE GENOMIC DNA]</scope>
    <source>
        <strain evidence="3 4">DY22613</strain>
    </source>
</reference>
<gene>
    <name evidence="3" type="ORF">BBF96_10745</name>
</gene>
<feature type="domain" description="Sporulation protein YpeB N-terminal" evidence="2">
    <location>
        <begin position="18"/>
        <end position="153"/>
    </location>
</feature>
<dbReference type="NCBIfam" id="TIGR02889">
    <property type="entry name" value="spore_YpeB"/>
    <property type="match status" value="1"/>
</dbReference>
<dbReference type="Pfam" id="PF14620">
    <property type="entry name" value="YPEB_PepSY1-2"/>
    <property type="match status" value="1"/>
</dbReference>
<accession>A0A3S9T2X3</accession>
<dbReference type="AlphaFoldDB" id="A0A3S9T2X3"/>
<dbReference type="EMBL" id="CP016379">
    <property type="protein sequence ID" value="AZR74902.1"/>
    <property type="molecule type" value="Genomic_DNA"/>
</dbReference>
<evidence type="ECO:0000259" key="1">
    <source>
        <dbReference type="Pfam" id="PF14620"/>
    </source>
</evidence>
<protein>
    <submittedName>
        <fullName evidence="3">Germination protein YpeB</fullName>
    </submittedName>
</protein>
<dbReference type="InterPro" id="IPR014239">
    <property type="entry name" value="YpeB_PepSY1-2"/>
</dbReference>
<dbReference type="KEGG" id="aft:BBF96_10745"/>
<name>A0A3S9T2X3_9FIRM</name>